<dbReference type="Proteomes" id="UP000290289">
    <property type="component" value="Chromosome 15"/>
</dbReference>
<dbReference type="EMBL" id="RDQH01000341">
    <property type="protein sequence ID" value="RXH75650.1"/>
    <property type="molecule type" value="Genomic_DNA"/>
</dbReference>
<name>A0A498HXV1_MALDO</name>
<protein>
    <submittedName>
        <fullName evidence="2">Uncharacterized protein</fullName>
    </submittedName>
</protein>
<feature type="non-terminal residue" evidence="2">
    <location>
        <position position="1"/>
    </location>
</feature>
<reference evidence="2 3" key="1">
    <citation type="submission" date="2018-10" db="EMBL/GenBank/DDBJ databases">
        <title>A high-quality apple genome assembly.</title>
        <authorList>
            <person name="Hu J."/>
        </authorList>
    </citation>
    <scope>NUCLEOTIDE SEQUENCE [LARGE SCALE GENOMIC DNA]</scope>
    <source>
        <strain evidence="3">cv. HFTH1</strain>
        <tissue evidence="2">Young leaf</tissue>
    </source>
</reference>
<gene>
    <name evidence="2" type="ORF">DVH24_039349</name>
</gene>
<keyword evidence="3" id="KW-1185">Reference proteome</keyword>
<evidence type="ECO:0000313" key="3">
    <source>
        <dbReference type="Proteomes" id="UP000290289"/>
    </source>
</evidence>
<dbReference type="AlphaFoldDB" id="A0A498HXV1"/>
<accession>A0A498HXV1</accession>
<proteinExistence type="predicted"/>
<comment type="caution">
    <text evidence="2">The sequence shown here is derived from an EMBL/GenBank/DDBJ whole genome shotgun (WGS) entry which is preliminary data.</text>
</comment>
<evidence type="ECO:0000313" key="2">
    <source>
        <dbReference type="EMBL" id="RXH75650.1"/>
    </source>
</evidence>
<organism evidence="2 3">
    <name type="scientific">Malus domestica</name>
    <name type="common">Apple</name>
    <name type="synonym">Pyrus malus</name>
    <dbReference type="NCBI Taxonomy" id="3750"/>
    <lineage>
        <taxon>Eukaryota</taxon>
        <taxon>Viridiplantae</taxon>
        <taxon>Streptophyta</taxon>
        <taxon>Embryophyta</taxon>
        <taxon>Tracheophyta</taxon>
        <taxon>Spermatophyta</taxon>
        <taxon>Magnoliopsida</taxon>
        <taxon>eudicotyledons</taxon>
        <taxon>Gunneridae</taxon>
        <taxon>Pentapetalae</taxon>
        <taxon>rosids</taxon>
        <taxon>fabids</taxon>
        <taxon>Rosales</taxon>
        <taxon>Rosaceae</taxon>
        <taxon>Amygdaloideae</taxon>
        <taxon>Maleae</taxon>
        <taxon>Malus</taxon>
    </lineage>
</organism>
<sequence>PRISSKIVAKAKSPISSTIKSTPPSKKFSHPRLKYFCDNSGPDYHIMRYRNAMTLYNNDAWIYKMFPSTLEDPSMRWFSESLAHFIDCFESLADIFTHPYSMYRDGFLKAIRAELAKVEKPDYRLATITFNQGLYFHSTLSQKLNKITITPLWRSVLMWRTTSLAGKTKPEKRSLIKATIDDSIKKWENRDTPSPYPRRNDRKGCKGRSAQPKPRQYTALNTIINNILLSIKDKPFLKWPKPFPEHLNKKSKARKEKSAMSLIMMRMIGVQQRSPPLASIASMEDRGCSRKEKLANLSKKGELRLL</sequence>
<evidence type="ECO:0000256" key="1">
    <source>
        <dbReference type="SAM" id="MobiDB-lite"/>
    </source>
</evidence>
<feature type="region of interest" description="Disordered" evidence="1">
    <location>
        <begin position="187"/>
        <end position="214"/>
    </location>
</feature>